<feature type="binding site" evidence="4">
    <location>
        <position position="201"/>
    </location>
    <ligand>
        <name>S-adenosyl-L-methionine</name>
        <dbReference type="ChEBI" id="CHEBI:59789"/>
    </ligand>
</feature>
<dbReference type="STRING" id="574087.Acear_2234"/>
<proteinExistence type="inferred from homology"/>
<dbReference type="InterPro" id="IPR019874">
    <property type="entry name" value="RF_methyltr_PrmC"/>
</dbReference>
<dbReference type="CDD" id="cd02440">
    <property type="entry name" value="AdoMet_MTases"/>
    <property type="match status" value="1"/>
</dbReference>
<keyword evidence="2 4" id="KW-0808">Transferase</keyword>
<dbReference type="KEGG" id="aar:Acear_2234"/>
<dbReference type="InterPro" id="IPR040758">
    <property type="entry name" value="PrmC_N"/>
</dbReference>
<dbReference type="InterPro" id="IPR050320">
    <property type="entry name" value="N5-glutamine_MTase"/>
</dbReference>
<evidence type="ECO:0000259" key="6">
    <source>
        <dbReference type="Pfam" id="PF17827"/>
    </source>
</evidence>
<dbReference type="EC" id="2.1.1.297" evidence="4"/>
<dbReference type="Pfam" id="PF17827">
    <property type="entry name" value="PrmC_N"/>
    <property type="match status" value="1"/>
</dbReference>
<keyword evidence="1 4" id="KW-0489">Methyltransferase</keyword>
<dbReference type="eggNOG" id="COG2890">
    <property type="taxonomic scope" value="Bacteria"/>
</dbReference>
<accession>D9QTZ9</accession>
<evidence type="ECO:0000259" key="5">
    <source>
        <dbReference type="Pfam" id="PF13847"/>
    </source>
</evidence>
<dbReference type="HOGENOM" id="CLU_018398_3_1_9"/>
<dbReference type="GO" id="GO:0003676">
    <property type="term" value="F:nucleic acid binding"/>
    <property type="evidence" value="ECO:0007669"/>
    <property type="project" value="InterPro"/>
</dbReference>
<evidence type="ECO:0000256" key="4">
    <source>
        <dbReference type="HAMAP-Rule" id="MF_02126"/>
    </source>
</evidence>
<comment type="caution">
    <text evidence="4">Lacks conserved residue(s) required for the propagation of feature annotation.</text>
</comment>
<evidence type="ECO:0000313" key="7">
    <source>
        <dbReference type="EMBL" id="ADL13720.1"/>
    </source>
</evidence>
<comment type="similarity">
    <text evidence="4">Belongs to the protein N5-glutamine methyltransferase family. PrmC subfamily.</text>
</comment>
<dbReference type="SUPFAM" id="SSF53335">
    <property type="entry name" value="S-adenosyl-L-methionine-dependent methyltransferases"/>
    <property type="match status" value="1"/>
</dbReference>
<dbReference type="HAMAP" id="MF_02126">
    <property type="entry name" value="RF_methyltr_PrmC"/>
    <property type="match status" value="1"/>
</dbReference>
<dbReference type="OrthoDB" id="9800643at2"/>
<dbReference type="PROSITE" id="PS00092">
    <property type="entry name" value="N6_MTASE"/>
    <property type="match status" value="1"/>
</dbReference>
<dbReference type="Gene3D" id="1.10.8.10">
    <property type="entry name" value="DNA helicase RuvA subunit, C-terminal domain"/>
    <property type="match status" value="1"/>
</dbReference>
<dbReference type="PANTHER" id="PTHR18895">
    <property type="entry name" value="HEMK METHYLTRANSFERASE"/>
    <property type="match status" value="1"/>
</dbReference>
<dbReference type="PANTHER" id="PTHR18895:SF74">
    <property type="entry name" value="MTRF1L RELEASE FACTOR GLUTAMINE METHYLTRANSFERASE"/>
    <property type="match status" value="1"/>
</dbReference>
<name>D9QTZ9_ACEAZ</name>
<organism evidence="7 8">
    <name type="scientific">Acetohalobium arabaticum (strain ATCC 49924 / DSM 5501 / Z-7288)</name>
    <dbReference type="NCBI Taxonomy" id="574087"/>
    <lineage>
        <taxon>Bacteria</taxon>
        <taxon>Bacillati</taxon>
        <taxon>Bacillota</taxon>
        <taxon>Clostridia</taxon>
        <taxon>Halanaerobiales</taxon>
        <taxon>Halobacteroidaceae</taxon>
        <taxon>Acetohalobium</taxon>
    </lineage>
</organism>
<dbReference type="InterPro" id="IPR025714">
    <property type="entry name" value="Methyltranfer_dom"/>
</dbReference>
<reference evidence="7 8" key="1">
    <citation type="journal article" date="2010" name="Stand. Genomic Sci.">
        <title>Complete genome sequence of Acetohalobium arabaticum type strain (Z-7288).</title>
        <authorList>
            <person name="Sikorski J."/>
            <person name="Lapidus A."/>
            <person name="Chertkov O."/>
            <person name="Lucas S."/>
            <person name="Copeland A."/>
            <person name="Glavina Del Rio T."/>
            <person name="Nolan M."/>
            <person name="Tice H."/>
            <person name="Cheng J.F."/>
            <person name="Han C."/>
            <person name="Brambilla E."/>
            <person name="Pitluck S."/>
            <person name="Liolios K."/>
            <person name="Ivanova N."/>
            <person name="Mavromatis K."/>
            <person name="Mikhailova N."/>
            <person name="Pati A."/>
            <person name="Bruce D."/>
            <person name="Detter C."/>
            <person name="Tapia R."/>
            <person name="Goodwin L."/>
            <person name="Chen A."/>
            <person name="Palaniappan K."/>
            <person name="Land M."/>
            <person name="Hauser L."/>
            <person name="Chang Y.J."/>
            <person name="Jeffries C.D."/>
            <person name="Rohde M."/>
            <person name="Goker M."/>
            <person name="Spring S."/>
            <person name="Woyke T."/>
            <person name="Bristow J."/>
            <person name="Eisen J.A."/>
            <person name="Markowitz V."/>
            <person name="Hugenholtz P."/>
            <person name="Kyrpides N.C."/>
            <person name="Klenk H.P."/>
        </authorList>
    </citation>
    <scope>NUCLEOTIDE SEQUENCE [LARGE SCALE GENOMIC DNA]</scope>
    <source>
        <strain evidence="8">ATCC 49924 / DSM 5501 / Z-7288</strain>
    </source>
</reference>
<dbReference type="EMBL" id="CP002105">
    <property type="protein sequence ID" value="ADL13720.1"/>
    <property type="molecule type" value="Genomic_DNA"/>
</dbReference>
<dbReference type="GO" id="GO:0032259">
    <property type="term" value="P:methylation"/>
    <property type="evidence" value="ECO:0007669"/>
    <property type="project" value="UniProtKB-KW"/>
</dbReference>
<feature type="binding site" evidence="4">
    <location>
        <begin position="201"/>
        <end position="204"/>
    </location>
    <ligand>
        <name>substrate</name>
    </ligand>
</feature>
<feature type="binding site" evidence="4">
    <location>
        <position position="155"/>
    </location>
    <ligand>
        <name>S-adenosyl-L-methionine</name>
        <dbReference type="ChEBI" id="CHEBI:59789"/>
    </ligand>
</feature>
<evidence type="ECO:0000313" key="8">
    <source>
        <dbReference type="Proteomes" id="UP000001661"/>
    </source>
</evidence>
<gene>
    <name evidence="4" type="primary">prmC</name>
    <name evidence="7" type="ordered locus">Acear_2234</name>
</gene>
<keyword evidence="8" id="KW-1185">Reference proteome</keyword>
<comment type="catalytic activity">
    <reaction evidence="4">
        <text>L-glutaminyl-[peptide chain release factor] + S-adenosyl-L-methionine = N(5)-methyl-L-glutaminyl-[peptide chain release factor] + S-adenosyl-L-homocysteine + H(+)</text>
        <dbReference type="Rhea" id="RHEA:42896"/>
        <dbReference type="Rhea" id="RHEA-COMP:10271"/>
        <dbReference type="Rhea" id="RHEA-COMP:10272"/>
        <dbReference type="ChEBI" id="CHEBI:15378"/>
        <dbReference type="ChEBI" id="CHEBI:30011"/>
        <dbReference type="ChEBI" id="CHEBI:57856"/>
        <dbReference type="ChEBI" id="CHEBI:59789"/>
        <dbReference type="ChEBI" id="CHEBI:61891"/>
        <dbReference type="EC" id="2.1.1.297"/>
    </reaction>
</comment>
<dbReference type="NCBIfam" id="TIGR00536">
    <property type="entry name" value="hemK_fam"/>
    <property type="match status" value="1"/>
</dbReference>
<dbReference type="InterPro" id="IPR002052">
    <property type="entry name" value="DNA_methylase_N6_adenine_CS"/>
</dbReference>
<dbReference type="Gene3D" id="3.40.50.150">
    <property type="entry name" value="Vaccinia Virus protein VP39"/>
    <property type="match status" value="1"/>
</dbReference>
<evidence type="ECO:0000256" key="3">
    <source>
        <dbReference type="ARBA" id="ARBA00022691"/>
    </source>
</evidence>
<comment type="function">
    <text evidence="4">Methylates the class 1 translation termination release factors RF1/PrfA and RF2/PrfB on the glutamine residue of the universally conserved GGQ motif.</text>
</comment>
<dbReference type="RefSeq" id="WP_013279161.1">
    <property type="nucleotide sequence ID" value="NC_014378.1"/>
</dbReference>
<dbReference type="Pfam" id="PF13847">
    <property type="entry name" value="Methyltransf_31"/>
    <property type="match status" value="1"/>
</dbReference>
<dbReference type="Proteomes" id="UP000001661">
    <property type="component" value="Chromosome"/>
</dbReference>
<keyword evidence="3 4" id="KW-0949">S-adenosyl-L-methionine</keyword>
<dbReference type="InterPro" id="IPR004556">
    <property type="entry name" value="HemK-like"/>
</dbReference>
<evidence type="ECO:0000256" key="2">
    <source>
        <dbReference type="ARBA" id="ARBA00022679"/>
    </source>
</evidence>
<protein>
    <recommendedName>
        <fullName evidence="4">Release factor glutamine methyltransferase</fullName>
        <shortName evidence="4">RF MTase</shortName>
        <ecNumber evidence="4">2.1.1.297</ecNumber>
    </recommendedName>
    <alternativeName>
        <fullName evidence="4">N5-glutamine methyltransferase PrmC</fullName>
    </alternativeName>
    <alternativeName>
        <fullName evidence="4">Protein-(glutamine-N5) MTase PrmC</fullName>
    </alternativeName>
    <alternativeName>
        <fullName evidence="4">Protein-glutamine N-methyltransferase PrmC</fullName>
    </alternativeName>
</protein>
<dbReference type="InterPro" id="IPR029063">
    <property type="entry name" value="SAM-dependent_MTases_sf"/>
</dbReference>
<dbReference type="GO" id="GO:0102559">
    <property type="term" value="F:peptide chain release factor N(5)-glutamine methyltransferase activity"/>
    <property type="evidence" value="ECO:0007669"/>
    <property type="project" value="UniProtKB-EC"/>
</dbReference>
<dbReference type="AlphaFoldDB" id="D9QTZ9"/>
<evidence type="ECO:0000256" key="1">
    <source>
        <dbReference type="ARBA" id="ARBA00022603"/>
    </source>
</evidence>
<feature type="domain" description="Methyltransferase" evidence="5">
    <location>
        <begin position="120"/>
        <end position="260"/>
    </location>
</feature>
<sequence>MTERLTIKKILKKTTDYFKEHGIETARLDAEVLLADLLDMERIKLYVNFDRPLTEVEINQYRQRVIQRAKRMPVAYIIGYQEFMSLKFKVNEDVLIPRPETEHLVEAVIQRVNKLADKREKLTVIDLCTGSGAIIISLAKELADVPLEINYIGTDVSQEALAVAKDNAKLHQVQNQIQFLVGDLLNPVKELNLKPDIIISNPPYIADKELQELEPELQYEPEIALKAGENGIDFYRQIISETEQLLTDGGIIGFEVGNQQSKSVYQLLEENNFINLTVIDDYAEVPRVILGEKALDGRKGSRFNGSN</sequence>
<dbReference type="NCBIfam" id="TIGR03534">
    <property type="entry name" value="RF_mod_PrmC"/>
    <property type="match status" value="1"/>
</dbReference>
<feature type="domain" description="Release factor glutamine methyltransferase N-terminal" evidence="6">
    <location>
        <begin position="10"/>
        <end position="79"/>
    </location>
</feature>